<sequence length="136" mass="15722">MAIHFPIRVQACVEASQTAGEGLNLGNEQMTELLQSKEAFRNLVQRLSTTPVIVRSQEEPETLAHAFSDLEISLRKFLHEQLPKLADPSIQGEPLGDLLLDIREEFRHILYHLHDPQFFRVLEPTHEWLMVRSEQE</sequence>
<gene>
    <name evidence="1" type="ORF">HZZ13_29435</name>
</gene>
<dbReference type="RefSeq" id="WP_197963011.1">
    <property type="nucleotide sequence ID" value="NZ_JACCHP010000024.1"/>
</dbReference>
<dbReference type="Proteomes" id="UP000807370">
    <property type="component" value="Unassembled WGS sequence"/>
</dbReference>
<evidence type="ECO:0008006" key="3">
    <source>
        <dbReference type="Google" id="ProtNLM"/>
    </source>
</evidence>
<reference evidence="1 2" key="1">
    <citation type="submission" date="2020-07" db="EMBL/GenBank/DDBJ databases">
        <title>Bradyrhizobium diversity isolated from nodules of indigenous legumes of Western Australia.</title>
        <authorList>
            <person name="Klepa M.S."/>
        </authorList>
    </citation>
    <scope>NUCLEOTIDE SEQUENCE [LARGE SCALE GENOMIC DNA]</scope>
    <source>
        <strain evidence="1 2">CNPSo 4010</strain>
    </source>
</reference>
<evidence type="ECO:0000313" key="1">
    <source>
        <dbReference type="EMBL" id="MBH5401882.1"/>
    </source>
</evidence>
<keyword evidence="2" id="KW-1185">Reference proteome</keyword>
<dbReference type="EMBL" id="JACCHP010000024">
    <property type="protein sequence ID" value="MBH5401882.1"/>
    <property type="molecule type" value="Genomic_DNA"/>
</dbReference>
<proteinExistence type="predicted"/>
<evidence type="ECO:0000313" key="2">
    <source>
        <dbReference type="Proteomes" id="UP000807370"/>
    </source>
</evidence>
<protein>
    <recommendedName>
        <fullName evidence="3">Hemerythrin HHE cation binding domain-containing protein</fullName>
    </recommendedName>
</protein>
<accession>A0ABS0PYB7</accession>
<comment type="caution">
    <text evidence="1">The sequence shown here is derived from an EMBL/GenBank/DDBJ whole genome shotgun (WGS) entry which is preliminary data.</text>
</comment>
<name>A0ABS0PYB7_9BRAD</name>
<organism evidence="1 2">
    <name type="scientific">Bradyrhizobium agreste</name>
    <dbReference type="NCBI Taxonomy" id="2751811"/>
    <lineage>
        <taxon>Bacteria</taxon>
        <taxon>Pseudomonadati</taxon>
        <taxon>Pseudomonadota</taxon>
        <taxon>Alphaproteobacteria</taxon>
        <taxon>Hyphomicrobiales</taxon>
        <taxon>Nitrobacteraceae</taxon>
        <taxon>Bradyrhizobium</taxon>
    </lineage>
</organism>